<evidence type="ECO:0000313" key="6">
    <source>
        <dbReference type="Proteomes" id="UP000027265"/>
    </source>
</evidence>
<dbReference type="HOGENOM" id="CLU_2729130_0_0_1"/>
<evidence type="ECO:0000256" key="2">
    <source>
        <dbReference type="ARBA" id="ARBA00010895"/>
    </source>
</evidence>
<accession>A0A067PXJ7</accession>
<feature type="region of interest" description="Disordered" evidence="4">
    <location>
        <begin position="1"/>
        <end position="21"/>
    </location>
</feature>
<dbReference type="InterPro" id="IPR010487">
    <property type="entry name" value="NGRN/Rrg9"/>
</dbReference>
<dbReference type="FunCoup" id="A0A067PXJ7">
    <property type="interactions" value="167"/>
</dbReference>
<dbReference type="Pfam" id="PF06413">
    <property type="entry name" value="Neugrin"/>
    <property type="match status" value="1"/>
</dbReference>
<proteinExistence type="inferred from homology"/>
<dbReference type="EMBL" id="KL197717">
    <property type="protein sequence ID" value="KDQ58615.1"/>
    <property type="molecule type" value="Genomic_DNA"/>
</dbReference>
<evidence type="ECO:0000256" key="3">
    <source>
        <dbReference type="ARBA" id="ARBA00013566"/>
    </source>
</evidence>
<feature type="non-terminal residue" evidence="5">
    <location>
        <position position="1"/>
    </location>
</feature>
<comment type="similarity">
    <text evidence="2">Belongs to the RRG9 family.</text>
</comment>
<dbReference type="AlphaFoldDB" id="A0A067PXJ7"/>
<dbReference type="Proteomes" id="UP000027265">
    <property type="component" value="Unassembled WGS sequence"/>
</dbReference>
<dbReference type="STRING" id="933084.A0A067PXJ7"/>
<organism evidence="5 6">
    <name type="scientific">Jaapia argillacea MUCL 33604</name>
    <dbReference type="NCBI Taxonomy" id="933084"/>
    <lineage>
        <taxon>Eukaryota</taxon>
        <taxon>Fungi</taxon>
        <taxon>Dikarya</taxon>
        <taxon>Basidiomycota</taxon>
        <taxon>Agaricomycotina</taxon>
        <taxon>Agaricomycetes</taxon>
        <taxon>Agaricomycetidae</taxon>
        <taxon>Jaapiales</taxon>
        <taxon>Jaapiaceae</taxon>
        <taxon>Jaapia</taxon>
    </lineage>
</organism>
<dbReference type="PANTHER" id="PTHR13475">
    <property type="entry name" value="NEUGRIN"/>
    <property type="match status" value="1"/>
</dbReference>
<evidence type="ECO:0000313" key="5">
    <source>
        <dbReference type="EMBL" id="KDQ58615.1"/>
    </source>
</evidence>
<evidence type="ECO:0000256" key="1">
    <source>
        <dbReference type="ARBA" id="ARBA00003548"/>
    </source>
</evidence>
<comment type="function">
    <text evidence="1">Required for respiratory activity and maintenance and expression of the mitochondrial genome.</text>
</comment>
<name>A0A067PXJ7_9AGAM</name>
<protein>
    <recommendedName>
        <fullName evidence="3">Required for respiratory growth protein 9, mitochondrial</fullName>
    </recommendedName>
</protein>
<dbReference type="InParanoid" id="A0A067PXJ7"/>
<feature type="non-terminal residue" evidence="5">
    <location>
        <position position="72"/>
    </location>
</feature>
<keyword evidence="6" id="KW-1185">Reference proteome</keyword>
<reference evidence="6" key="1">
    <citation type="journal article" date="2014" name="Proc. Natl. Acad. Sci. U.S.A.">
        <title>Extensive sampling of basidiomycete genomes demonstrates inadequacy of the white-rot/brown-rot paradigm for wood decay fungi.</title>
        <authorList>
            <person name="Riley R."/>
            <person name="Salamov A.A."/>
            <person name="Brown D.W."/>
            <person name="Nagy L.G."/>
            <person name="Floudas D."/>
            <person name="Held B.W."/>
            <person name="Levasseur A."/>
            <person name="Lombard V."/>
            <person name="Morin E."/>
            <person name="Otillar R."/>
            <person name="Lindquist E.A."/>
            <person name="Sun H."/>
            <person name="LaButti K.M."/>
            <person name="Schmutz J."/>
            <person name="Jabbour D."/>
            <person name="Luo H."/>
            <person name="Baker S.E."/>
            <person name="Pisabarro A.G."/>
            <person name="Walton J.D."/>
            <person name="Blanchette R.A."/>
            <person name="Henrissat B."/>
            <person name="Martin F."/>
            <person name="Cullen D."/>
            <person name="Hibbett D.S."/>
            <person name="Grigoriev I.V."/>
        </authorList>
    </citation>
    <scope>NUCLEOTIDE SEQUENCE [LARGE SCALE GENOMIC DNA]</scope>
    <source>
        <strain evidence="6">MUCL 33604</strain>
    </source>
</reference>
<dbReference type="OrthoDB" id="5578174at2759"/>
<dbReference type="GO" id="GO:0005634">
    <property type="term" value="C:nucleus"/>
    <property type="evidence" value="ECO:0007669"/>
    <property type="project" value="TreeGrafter"/>
</dbReference>
<dbReference type="PANTHER" id="PTHR13475:SF3">
    <property type="entry name" value="NEUGRIN"/>
    <property type="match status" value="1"/>
</dbReference>
<gene>
    <name evidence="5" type="ORF">JAAARDRAFT_104693</name>
</gene>
<sequence length="72" mass="8541">QWVAHRTTMKKTFPQGWAPPRKLSREAMDGLRALHYHDPEQFTTPVLAEKFRVSPEAVRRILRSKWEPSKEK</sequence>
<evidence type="ECO:0000256" key="4">
    <source>
        <dbReference type="SAM" id="MobiDB-lite"/>
    </source>
</evidence>